<gene>
    <name evidence="1" type="ORF">ws172H5_0045</name>
</gene>
<dbReference type="EMBL" id="JQ256784">
    <property type="protein sequence ID" value="AFI78551.1"/>
    <property type="molecule type" value="Genomic_DNA"/>
</dbReference>
<organism evidence="1">
    <name type="scientific">uncultured bacterium ws172H5</name>
    <dbReference type="NCBI Taxonomy" id="1131829"/>
    <lineage>
        <taxon>Bacteria</taxon>
        <taxon>environmental samples</taxon>
    </lineage>
</organism>
<evidence type="ECO:0008006" key="2">
    <source>
        <dbReference type="Google" id="ProtNLM"/>
    </source>
</evidence>
<dbReference type="AlphaFoldDB" id="I1X4X6"/>
<accession>I1X4X6</accession>
<proteinExistence type="predicted"/>
<name>I1X4X6_9BACT</name>
<evidence type="ECO:0000313" key="1">
    <source>
        <dbReference type="EMBL" id="AFI78551.1"/>
    </source>
</evidence>
<protein>
    <recommendedName>
        <fullName evidence="2">Response regulatory domain-containing protein</fullName>
    </recommendedName>
</protein>
<reference evidence="1" key="1">
    <citation type="journal article" date="2012" name="ISME J.">
        <title>Roseobacter clade bacteria are abundant in coastal sediments and encode a novel combination of sulfur oxidation genes.</title>
        <authorList>
            <person name="Lenk S."/>
            <person name="Moraru C."/>
            <person name="Hahnke S."/>
            <person name="Arnds J."/>
            <person name="Richter M."/>
            <person name="Kube M."/>
            <person name="Reinhardt R."/>
            <person name="Brinkhoff T."/>
            <person name="Harder J."/>
            <person name="Amann R."/>
            <person name="Mussmann M."/>
        </authorList>
    </citation>
    <scope>NUCLEOTIDE SEQUENCE</scope>
</reference>
<sequence>MSSATLFSIIESPLHSDFSEVYQRAGIQEVKLRSTRKAISELKKQTPDYVVAEFFYGYGNNYAGVNISNLDVFLYSLQRYAPQARVIVMVDKSERQYVDKLQELFSLHAILQHPVSEAQIEKFLSDS</sequence>